<keyword evidence="4 10" id="KW-0812">Transmembrane</keyword>
<dbReference type="InterPro" id="IPR027470">
    <property type="entry name" value="Cation_efflux_CTD"/>
</dbReference>
<dbReference type="EMBL" id="CAEY01000813">
    <property type="status" value="NOT_ANNOTATED_CDS"/>
    <property type="molecule type" value="Genomic_DNA"/>
</dbReference>
<keyword evidence="5" id="KW-0864">Zinc transport</keyword>
<sequence>MSRIEDSNIITTLYQSSTVDDYHCHSSDRYNSADTVARKRLIVASIICLIFMVVEIVGGLMANSLAIATDAAHLLTDFASFMISLFSIWYASRPATQRMSFGYYRAEVIGALISVMLIYIVTGVLIYCATQRLCTQQYEIQPTYMLITSAFGLIVNIIMGIALQAGGIPHGHSHGPSHGHSQNHSHQHSHDASNKNRNYLLDYSSYSNYHSVETGEILDNHQHEKPNINVRAAFIHVLGDFFQSLGVFVAALIIYFKPEWAFIDPICTFLFSVLVLLTTYHIIKDVFNVLMEGIPKGIDFIKVYKAMGSIPGVIKVHNLRIWSLNMDKVALSAHIVTGKDEDRTRILKKASDRLKSEFDIFELTLQLEEYKTEMDNCDQCQVPN</sequence>
<keyword evidence="6 10" id="KW-1133">Transmembrane helix</keyword>
<feature type="compositionally biased region" description="Basic residues" evidence="9">
    <location>
        <begin position="171"/>
        <end position="187"/>
    </location>
</feature>
<comment type="subcellular location">
    <subcellularLocation>
        <location evidence="1">Membrane</location>
        <topology evidence="1">Multi-pass membrane protein</topology>
    </subcellularLocation>
</comment>
<dbReference type="SUPFAM" id="SSF161111">
    <property type="entry name" value="Cation efflux protein transmembrane domain-like"/>
    <property type="match status" value="1"/>
</dbReference>
<feature type="transmembrane region" description="Helical" evidence="10">
    <location>
        <begin position="41"/>
        <end position="65"/>
    </location>
</feature>
<dbReference type="Gene3D" id="1.20.1510.10">
    <property type="entry name" value="Cation efflux protein transmembrane domain"/>
    <property type="match status" value="1"/>
</dbReference>
<feature type="transmembrane region" description="Helical" evidence="10">
    <location>
        <begin position="71"/>
        <end position="91"/>
    </location>
</feature>
<dbReference type="SUPFAM" id="SSF160240">
    <property type="entry name" value="Cation efflux protein cytoplasmic domain-like"/>
    <property type="match status" value="1"/>
</dbReference>
<evidence type="ECO:0000256" key="9">
    <source>
        <dbReference type="SAM" id="MobiDB-lite"/>
    </source>
</evidence>
<keyword evidence="3" id="KW-0813">Transport</keyword>
<keyword evidence="14" id="KW-1185">Reference proteome</keyword>
<dbReference type="eggNOG" id="KOG1482">
    <property type="taxonomic scope" value="Eukaryota"/>
</dbReference>
<dbReference type="NCBIfam" id="TIGR01297">
    <property type="entry name" value="CDF"/>
    <property type="match status" value="1"/>
</dbReference>
<keyword evidence="5" id="KW-0862">Zinc</keyword>
<gene>
    <name evidence="13" type="primary">107371375</name>
</gene>
<evidence type="ECO:0000256" key="6">
    <source>
        <dbReference type="ARBA" id="ARBA00022989"/>
    </source>
</evidence>
<dbReference type="OrthoDB" id="9944568at2759"/>
<dbReference type="PANTHER" id="PTHR11562:SF17">
    <property type="entry name" value="RE54080P-RELATED"/>
    <property type="match status" value="1"/>
</dbReference>
<evidence type="ECO:0000256" key="2">
    <source>
        <dbReference type="ARBA" id="ARBA00008873"/>
    </source>
</evidence>
<feature type="transmembrane region" description="Helical" evidence="10">
    <location>
        <begin position="143"/>
        <end position="163"/>
    </location>
</feature>
<dbReference type="InterPro" id="IPR027469">
    <property type="entry name" value="Cation_efflux_TMD_sf"/>
</dbReference>
<dbReference type="HOGENOM" id="CLU_013430_0_1_1"/>
<dbReference type="PANTHER" id="PTHR11562">
    <property type="entry name" value="CATION EFFLUX PROTEIN/ ZINC TRANSPORTER"/>
    <property type="match status" value="1"/>
</dbReference>
<evidence type="ECO:0000256" key="7">
    <source>
        <dbReference type="ARBA" id="ARBA00023065"/>
    </source>
</evidence>
<dbReference type="AlphaFoldDB" id="T1JWH5"/>
<evidence type="ECO:0000256" key="8">
    <source>
        <dbReference type="ARBA" id="ARBA00023136"/>
    </source>
</evidence>
<accession>T1JWH5</accession>
<evidence type="ECO:0008006" key="15">
    <source>
        <dbReference type="Google" id="ProtNLM"/>
    </source>
</evidence>
<evidence type="ECO:0000256" key="1">
    <source>
        <dbReference type="ARBA" id="ARBA00004141"/>
    </source>
</evidence>
<evidence type="ECO:0000256" key="10">
    <source>
        <dbReference type="SAM" id="Phobius"/>
    </source>
</evidence>
<dbReference type="OMA" id="FHLMEQG"/>
<dbReference type="InterPro" id="IPR036837">
    <property type="entry name" value="Cation_efflux_CTD_sf"/>
</dbReference>
<evidence type="ECO:0000256" key="4">
    <source>
        <dbReference type="ARBA" id="ARBA00022692"/>
    </source>
</evidence>
<feature type="domain" description="Cation efflux protein cytoplasmic" evidence="12">
    <location>
        <begin position="295"/>
        <end position="370"/>
    </location>
</feature>
<evidence type="ECO:0000256" key="3">
    <source>
        <dbReference type="ARBA" id="ARBA00022448"/>
    </source>
</evidence>
<reference evidence="13" key="2">
    <citation type="submission" date="2015-06" db="UniProtKB">
        <authorList>
            <consortium name="EnsemblMetazoa"/>
        </authorList>
    </citation>
    <scope>IDENTIFICATION</scope>
</reference>
<keyword evidence="8 10" id="KW-0472">Membrane</keyword>
<evidence type="ECO:0000256" key="5">
    <source>
        <dbReference type="ARBA" id="ARBA00022906"/>
    </source>
</evidence>
<dbReference type="InterPro" id="IPR058533">
    <property type="entry name" value="Cation_efflux_TM"/>
</dbReference>
<dbReference type="EnsemblMetazoa" id="tetur02g08300.1">
    <property type="protein sequence ID" value="tetur02g08300.1"/>
    <property type="gene ID" value="tetur02g08300"/>
</dbReference>
<dbReference type="InterPro" id="IPR050681">
    <property type="entry name" value="CDF/SLC30A"/>
</dbReference>
<dbReference type="Pfam" id="PF01545">
    <property type="entry name" value="Cation_efflux"/>
    <property type="match status" value="1"/>
</dbReference>
<feature type="transmembrane region" description="Helical" evidence="10">
    <location>
        <begin position="262"/>
        <end position="283"/>
    </location>
</feature>
<dbReference type="GO" id="GO:0005886">
    <property type="term" value="C:plasma membrane"/>
    <property type="evidence" value="ECO:0007669"/>
    <property type="project" value="TreeGrafter"/>
</dbReference>
<feature type="transmembrane region" description="Helical" evidence="10">
    <location>
        <begin position="103"/>
        <end position="127"/>
    </location>
</feature>
<organism evidence="13 14">
    <name type="scientific">Tetranychus urticae</name>
    <name type="common">Two-spotted spider mite</name>
    <dbReference type="NCBI Taxonomy" id="32264"/>
    <lineage>
        <taxon>Eukaryota</taxon>
        <taxon>Metazoa</taxon>
        <taxon>Ecdysozoa</taxon>
        <taxon>Arthropoda</taxon>
        <taxon>Chelicerata</taxon>
        <taxon>Arachnida</taxon>
        <taxon>Acari</taxon>
        <taxon>Acariformes</taxon>
        <taxon>Trombidiformes</taxon>
        <taxon>Prostigmata</taxon>
        <taxon>Eleutherengona</taxon>
        <taxon>Raphignathae</taxon>
        <taxon>Tetranychoidea</taxon>
        <taxon>Tetranychidae</taxon>
        <taxon>Tetranychus</taxon>
    </lineage>
</organism>
<evidence type="ECO:0000259" key="11">
    <source>
        <dbReference type="Pfam" id="PF01545"/>
    </source>
</evidence>
<evidence type="ECO:0000313" key="14">
    <source>
        <dbReference type="Proteomes" id="UP000015104"/>
    </source>
</evidence>
<dbReference type="GO" id="GO:0005385">
    <property type="term" value="F:zinc ion transmembrane transporter activity"/>
    <property type="evidence" value="ECO:0007669"/>
    <property type="project" value="TreeGrafter"/>
</dbReference>
<name>T1JWH5_TETUR</name>
<reference evidence="14" key="1">
    <citation type="submission" date="2011-08" db="EMBL/GenBank/DDBJ databases">
        <authorList>
            <person name="Rombauts S."/>
        </authorList>
    </citation>
    <scope>NUCLEOTIDE SEQUENCE</scope>
    <source>
        <strain evidence="14">London</strain>
    </source>
</reference>
<dbReference type="GO" id="GO:0010043">
    <property type="term" value="P:response to zinc ion"/>
    <property type="evidence" value="ECO:0007669"/>
    <property type="project" value="TreeGrafter"/>
</dbReference>
<feature type="transmembrane region" description="Helical" evidence="10">
    <location>
        <begin position="233"/>
        <end position="256"/>
    </location>
</feature>
<feature type="domain" description="Cation efflux protein transmembrane" evidence="11">
    <location>
        <begin position="41"/>
        <end position="291"/>
    </location>
</feature>
<dbReference type="InterPro" id="IPR002524">
    <property type="entry name" value="Cation_efflux"/>
</dbReference>
<evidence type="ECO:0000313" key="13">
    <source>
        <dbReference type="EnsemblMetazoa" id="tetur02g08300.1"/>
    </source>
</evidence>
<feature type="region of interest" description="Disordered" evidence="9">
    <location>
        <begin position="171"/>
        <end position="193"/>
    </location>
</feature>
<evidence type="ECO:0000259" key="12">
    <source>
        <dbReference type="Pfam" id="PF16916"/>
    </source>
</evidence>
<protein>
    <recommendedName>
        <fullName evidence="15">Cation efflux protein cytoplasmic domain-containing protein</fullName>
    </recommendedName>
</protein>
<comment type="similarity">
    <text evidence="2">Belongs to the cation diffusion facilitator (CDF) transporter (TC 2.A.4) family. SLC30A subfamily.</text>
</comment>
<dbReference type="Pfam" id="PF16916">
    <property type="entry name" value="ZT_dimer"/>
    <property type="match status" value="1"/>
</dbReference>
<keyword evidence="7" id="KW-0406">Ion transport</keyword>
<dbReference type="STRING" id="32264.T1JWH5"/>
<proteinExistence type="inferred from homology"/>
<dbReference type="Proteomes" id="UP000015104">
    <property type="component" value="Unassembled WGS sequence"/>
</dbReference>
<dbReference type="KEGG" id="tut:107371375"/>